<dbReference type="OMA" id="AIDENYF"/>
<dbReference type="STRING" id="857967.G0QNG5"/>
<dbReference type="GO" id="GO:0005249">
    <property type="term" value="F:voltage-gated potassium channel activity"/>
    <property type="evidence" value="ECO:0007669"/>
    <property type="project" value="TreeGrafter"/>
</dbReference>
<dbReference type="Pfam" id="PF00520">
    <property type="entry name" value="Ion_trans"/>
    <property type="match status" value="1"/>
</dbReference>
<evidence type="ECO:0000256" key="2">
    <source>
        <dbReference type="ARBA" id="ARBA00022448"/>
    </source>
</evidence>
<accession>G0QNG5</accession>
<feature type="transmembrane region" description="Helical" evidence="7">
    <location>
        <begin position="403"/>
        <end position="424"/>
    </location>
</feature>
<dbReference type="EMBL" id="GL983486">
    <property type="protein sequence ID" value="EGR33240.1"/>
    <property type="molecule type" value="Genomic_DNA"/>
</dbReference>
<keyword evidence="6 7" id="KW-0472">Membrane</keyword>
<evidence type="ECO:0000256" key="6">
    <source>
        <dbReference type="ARBA" id="ARBA00023136"/>
    </source>
</evidence>
<feature type="transmembrane region" description="Helical" evidence="7">
    <location>
        <begin position="148"/>
        <end position="166"/>
    </location>
</feature>
<evidence type="ECO:0000256" key="1">
    <source>
        <dbReference type="ARBA" id="ARBA00004141"/>
    </source>
</evidence>
<keyword evidence="3 7" id="KW-0812">Transmembrane</keyword>
<dbReference type="Pfam" id="PF00027">
    <property type="entry name" value="cNMP_binding"/>
    <property type="match status" value="1"/>
</dbReference>
<dbReference type="AlphaFoldDB" id="G0QNG5"/>
<dbReference type="InterPro" id="IPR050818">
    <property type="entry name" value="KCNH_animal-type"/>
</dbReference>
<comment type="subcellular location">
    <subcellularLocation>
        <location evidence="1">Membrane</location>
        <topology evidence="1">Multi-pass membrane protein</topology>
    </subcellularLocation>
</comment>
<dbReference type="Proteomes" id="UP000008983">
    <property type="component" value="Unassembled WGS sequence"/>
</dbReference>
<dbReference type="InterPro" id="IPR005821">
    <property type="entry name" value="Ion_trans_dom"/>
</dbReference>
<feature type="transmembrane region" description="Helical" evidence="7">
    <location>
        <begin position="83"/>
        <end position="104"/>
    </location>
</feature>
<evidence type="ECO:0000313" key="10">
    <source>
        <dbReference type="Proteomes" id="UP000008983"/>
    </source>
</evidence>
<dbReference type="OrthoDB" id="426293at2759"/>
<reference evidence="9 10" key="1">
    <citation type="submission" date="2011-07" db="EMBL/GenBank/DDBJ databases">
        <authorList>
            <person name="Coyne R."/>
            <person name="Brami D."/>
            <person name="Johnson J."/>
            <person name="Hostetler J."/>
            <person name="Hannick L."/>
            <person name="Clark T."/>
            <person name="Cassidy-Hanley D."/>
            <person name="Inman J."/>
        </authorList>
    </citation>
    <scope>NUCLEOTIDE SEQUENCE [LARGE SCALE GENOMIC DNA]</scope>
    <source>
        <strain evidence="9 10">G5</strain>
    </source>
</reference>
<dbReference type="PROSITE" id="PS50042">
    <property type="entry name" value="CNMP_BINDING_3"/>
    <property type="match status" value="1"/>
</dbReference>
<dbReference type="Gene3D" id="2.60.120.10">
    <property type="entry name" value="Jelly Rolls"/>
    <property type="match status" value="1"/>
</dbReference>
<dbReference type="Gene3D" id="1.10.287.70">
    <property type="match status" value="1"/>
</dbReference>
<evidence type="ECO:0000313" key="9">
    <source>
        <dbReference type="EMBL" id="EGR33240.1"/>
    </source>
</evidence>
<dbReference type="SUPFAM" id="SSF81324">
    <property type="entry name" value="Voltage-gated potassium channels"/>
    <property type="match status" value="1"/>
</dbReference>
<dbReference type="CDD" id="cd00038">
    <property type="entry name" value="CAP_ED"/>
    <property type="match status" value="1"/>
</dbReference>
<dbReference type="eggNOG" id="KOG0500">
    <property type="taxonomic scope" value="Eukaryota"/>
</dbReference>
<name>G0QNG5_ICHMU</name>
<keyword evidence="2" id="KW-0813">Transport</keyword>
<dbReference type="PANTHER" id="PTHR10217">
    <property type="entry name" value="VOLTAGE AND LIGAND GATED POTASSIUM CHANNEL"/>
    <property type="match status" value="1"/>
</dbReference>
<sequence>MDVTKSNFCQSQRNTFLESDSQFNLNDQEQQIQNQQFQQHQYKKSSNQQKSNLLKRYSLNNQNSEFIIQNIFAKKKYFLIFQINYLQCVFVFVFVFVIVFFFFFNDQFQKNKQLNRFIKSVRIKQKNKLYRQFKTQKSQNLQYFKQKILNLFNFFISIFIYIYIYFNASKGVIEPKNPQNTNIQNYKKSNQYLVQNNQSNKNDYIESIIKNINQSKGGLNEVWKKRSFRILAKINYFILRIKQFSLSLKFKSFTQKQFQLINDKSSNYEFFKLIQYNQKNIFIYTYQKIIYNIKKSINVYLYKNFKVFKSLKISKNIQIQPNSYIKNSWDLLTFILIFFNLFYIPLVVCFQEEKIIAFQTQISLLKYFFSIDIPIQMITPYYSKGQIVQEKSKIFKKYVQKNFILDFLTSLGFIASFFLQINWINYVIIFKIKRMINIYREIEQRLNLRYKYSTFLDLTTLVYYIIIVAHICGCHFFLVGILQKTDLETQTWIMAQQLDEQNLQTKYITSVYWAVITMITLGYGDVVPITNIEKIYVTFVTIISCGVFAYIVNTIGSIIQDINKNYQEFQHNVSQLSGYLTERGVNNNLIVKIKKNFEYLYKEQVKKYEVHQSLLDNLNSTLKKEVQKEIYYKILLQQKFFKLNFTDDFIKELATHIKQKNLMPEEVVFDFENINQNLYFIIKGQIQIYVDSNNSPKLVQVFEKGKIFSQNSLFNSEPSIYKAVSKNVANLAYLNQQDFIQVIKAFPQDYEKYCMIKDQYNINQVLQNL</sequence>
<feature type="transmembrane region" description="Helical" evidence="7">
    <location>
        <begin position="503"/>
        <end position="523"/>
    </location>
</feature>
<gene>
    <name evidence="9" type="ORF">IMG5_058280</name>
</gene>
<dbReference type="InterPro" id="IPR000595">
    <property type="entry name" value="cNMP-bd_dom"/>
</dbReference>
<dbReference type="InterPro" id="IPR014710">
    <property type="entry name" value="RmlC-like_jellyroll"/>
</dbReference>
<feature type="non-terminal residue" evidence="9">
    <location>
        <position position="769"/>
    </location>
</feature>
<dbReference type="GeneID" id="14909416"/>
<evidence type="ECO:0000256" key="4">
    <source>
        <dbReference type="ARBA" id="ARBA00022989"/>
    </source>
</evidence>
<evidence type="ECO:0000256" key="7">
    <source>
        <dbReference type="SAM" id="Phobius"/>
    </source>
</evidence>
<evidence type="ECO:0000259" key="8">
    <source>
        <dbReference type="PROSITE" id="PS50042"/>
    </source>
</evidence>
<evidence type="ECO:0000256" key="5">
    <source>
        <dbReference type="ARBA" id="ARBA00023065"/>
    </source>
</evidence>
<organism evidence="9 10">
    <name type="scientific">Ichthyophthirius multifiliis</name>
    <name type="common">White spot disease agent</name>
    <name type="synonym">Ich</name>
    <dbReference type="NCBI Taxonomy" id="5932"/>
    <lineage>
        <taxon>Eukaryota</taxon>
        <taxon>Sar</taxon>
        <taxon>Alveolata</taxon>
        <taxon>Ciliophora</taxon>
        <taxon>Intramacronucleata</taxon>
        <taxon>Oligohymenophorea</taxon>
        <taxon>Hymenostomatida</taxon>
        <taxon>Ophryoglenina</taxon>
        <taxon>Ichthyophthirius</taxon>
    </lineage>
</organism>
<feature type="transmembrane region" description="Helical" evidence="7">
    <location>
        <begin position="535"/>
        <end position="559"/>
    </location>
</feature>
<dbReference type="Gene3D" id="1.10.287.630">
    <property type="entry name" value="Helix hairpin bin"/>
    <property type="match status" value="1"/>
</dbReference>
<feature type="domain" description="Cyclic nucleotide-binding" evidence="8">
    <location>
        <begin position="641"/>
        <end position="743"/>
    </location>
</feature>
<keyword evidence="5" id="KW-0406">Ion transport</keyword>
<dbReference type="SUPFAM" id="SSF51206">
    <property type="entry name" value="cAMP-binding domain-like"/>
    <property type="match status" value="1"/>
</dbReference>
<dbReference type="GO" id="GO:0005886">
    <property type="term" value="C:plasma membrane"/>
    <property type="evidence" value="ECO:0007669"/>
    <property type="project" value="TreeGrafter"/>
</dbReference>
<dbReference type="PANTHER" id="PTHR10217:SF435">
    <property type="entry name" value="POTASSIUM VOLTAGE-GATED CHANNEL PROTEIN EAG"/>
    <property type="match status" value="1"/>
</dbReference>
<dbReference type="GO" id="GO:0042391">
    <property type="term" value="P:regulation of membrane potential"/>
    <property type="evidence" value="ECO:0007669"/>
    <property type="project" value="TreeGrafter"/>
</dbReference>
<proteinExistence type="predicted"/>
<feature type="transmembrane region" description="Helical" evidence="7">
    <location>
        <begin position="331"/>
        <end position="350"/>
    </location>
</feature>
<protein>
    <recommendedName>
        <fullName evidence="8">Cyclic nucleotide-binding domain-containing protein</fullName>
    </recommendedName>
</protein>
<dbReference type="RefSeq" id="XP_004037226.1">
    <property type="nucleotide sequence ID" value="XM_004037178.1"/>
</dbReference>
<dbReference type="InParanoid" id="G0QNG5"/>
<keyword evidence="10" id="KW-1185">Reference proteome</keyword>
<keyword evidence="4 7" id="KW-1133">Transmembrane helix</keyword>
<feature type="transmembrane region" description="Helical" evidence="7">
    <location>
        <begin position="461"/>
        <end position="482"/>
    </location>
</feature>
<dbReference type="InterPro" id="IPR018490">
    <property type="entry name" value="cNMP-bd_dom_sf"/>
</dbReference>
<evidence type="ECO:0000256" key="3">
    <source>
        <dbReference type="ARBA" id="ARBA00022692"/>
    </source>
</evidence>